<dbReference type="OrthoDB" id="41238at2759"/>
<organism evidence="3 4">
    <name type="scientific">Lachancea lanzarotensis</name>
    <dbReference type="NCBI Taxonomy" id="1245769"/>
    <lineage>
        <taxon>Eukaryota</taxon>
        <taxon>Fungi</taxon>
        <taxon>Dikarya</taxon>
        <taxon>Ascomycota</taxon>
        <taxon>Saccharomycotina</taxon>
        <taxon>Saccharomycetes</taxon>
        <taxon>Saccharomycetales</taxon>
        <taxon>Saccharomycetaceae</taxon>
        <taxon>Lachancea</taxon>
    </lineage>
</organism>
<dbReference type="EMBL" id="LN736360">
    <property type="protein sequence ID" value="CEP60360.1"/>
    <property type="molecule type" value="Genomic_DNA"/>
</dbReference>
<dbReference type="PROSITE" id="PS51186">
    <property type="entry name" value="GNAT"/>
    <property type="match status" value="1"/>
</dbReference>
<dbReference type="HOGENOM" id="CLU_013985_1_2_1"/>
<keyword evidence="4" id="KW-1185">Reference proteome</keyword>
<evidence type="ECO:0000313" key="4">
    <source>
        <dbReference type="Proteomes" id="UP000054304"/>
    </source>
</evidence>
<evidence type="ECO:0000259" key="2">
    <source>
        <dbReference type="PROSITE" id="PS51186"/>
    </source>
</evidence>
<dbReference type="Pfam" id="PF13302">
    <property type="entry name" value="Acetyltransf_3"/>
    <property type="match status" value="1"/>
</dbReference>
<name>A0A0C7MY05_9SACH</name>
<proteinExistence type="predicted"/>
<protein>
    <submittedName>
        <fullName evidence="3">LALA0S01e08944g1_1</fullName>
    </submittedName>
</protein>
<evidence type="ECO:0000256" key="1">
    <source>
        <dbReference type="SAM" id="MobiDB-lite"/>
    </source>
</evidence>
<dbReference type="InterPro" id="IPR000182">
    <property type="entry name" value="GNAT_dom"/>
</dbReference>
<dbReference type="InterPro" id="IPR051908">
    <property type="entry name" value="Ribosomal_N-acetyltransferase"/>
</dbReference>
<dbReference type="GO" id="GO:1990189">
    <property type="term" value="F:protein N-terminal-serine acetyltransferase activity"/>
    <property type="evidence" value="ECO:0007669"/>
    <property type="project" value="TreeGrafter"/>
</dbReference>
<reference evidence="3 4" key="1">
    <citation type="submission" date="2014-12" db="EMBL/GenBank/DDBJ databases">
        <authorList>
            <person name="Neuveglise Cecile"/>
        </authorList>
    </citation>
    <scope>NUCLEOTIDE SEQUENCE [LARGE SCALE GENOMIC DNA]</scope>
    <source>
        <strain evidence="3 4">CBS 12615</strain>
    </source>
</reference>
<dbReference type="GO" id="GO:0008999">
    <property type="term" value="F:protein-N-terminal-alanine acetyltransferase activity"/>
    <property type="evidence" value="ECO:0007669"/>
    <property type="project" value="TreeGrafter"/>
</dbReference>
<gene>
    <name evidence="3" type="ORF">LALA0_S01e08944g</name>
</gene>
<dbReference type="AlphaFoldDB" id="A0A0C7MY05"/>
<feature type="domain" description="N-acetyltransferase" evidence="2">
    <location>
        <begin position="34"/>
        <end position="192"/>
    </location>
</feature>
<accession>A0A0C7MY05</accession>
<feature type="region of interest" description="Disordered" evidence="1">
    <location>
        <begin position="219"/>
        <end position="241"/>
    </location>
</feature>
<dbReference type="GeneID" id="34683741"/>
<dbReference type="Proteomes" id="UP000054304">
    <property type="component" value="Unassembled WGS sequence"/>
</dbReference>
<dbReference type="SUPFAM" id="SSF55729">
    <property type="entry name" value="Acyl-CoA N-acyltransferases (Nat)"/>
    <property type="match status" value="1"/>
</dbReference>
<dbReference type="PANTHER" id="PTHR43441:SF2">
    <property type="entry name" value="FAMILY ACETYLTRANSFERASE, PUTATIVE (AFU_ORTHOLOGUE AFUA_7G00850)-RELATED"/>
    <property type="match status" value="1"/>
</dbReference>
<dbReference type="RefSeq" id="XP_022626604.1">
    <property type="nucleotide sequence ID" value="XM_022774515.1"/>
</dbReference>
<dbReference type="PANTHER" id="PTHR43441">
    <property type="entry name" value="RIBOSOMAL-PROTEIN-SERINE ACETYLTRANSFERASE"/>
    <property type="match status" value="1"/>
</dbReference>
<sequence>MTRLNSYGQVIGDAVPNWDPRPLPEKVTLEGTHCRLEPLDFEKHAKQLYASYSSAEDDRSWTYVPIGPFSDFSDYAKVAITFASSTTVSHYAIVHSGTGHAIGTLALMNCDPSNGSVEIGYVLFSPKLQRTMASTEAVYLMIKYVFDTLGYRRCEWKCDSLNIPSHRAAERYGFKAEGTFRNAVIYKGRSRDTQWHSITDYEWPIVSRAFEEWLSEKNHSNGQQKDKLADIRSRLESETAR</sequence>
<dbReference type="FunFam" id="3.40.630.30:FF:000047">
    <property type="entry name" value="Acetyltransferase, GNAT family"/>
    <property type="match status" value="1"/>
</dbReference>
<dbReference type="Gene3D" id="3.40.630.30">
    <property type="match status" value="1"/>
</dbReference>
<evidence type="ECO:0000313" key="3">
    <source>
        <dbReference type="EMBL" id="CEP60360.1"/>
    </source>
</evidence>
<dbReference type="InterPro" id="IPR016181">
    <property type="entry name" value="Acyl_CoA_acyltransferase"/>
</dbReference>